<gene>
    <name evidence="1" type="ORF">FHS44_001057</name>
</gene>
<dbReference type="Proteomes" id="UP000552644">
    <property type="component" value="Unassembled WGS sequence"/>
</dbReference>
<dbReference type="InterPro" id="IPR023815">
    <property type="entry name" value="CRISPR-assoc_Csx19"/>
</dbReference>
<organism evidence="1 2">
    <name type="scientific">Streptosporangium saharense</name>
    <dbReference type="NCBI Taxonomy" id="1706840"/>
    <lineage>
        <taxon>Bacteria</taxon>
        <taxon>Bacillati</taxon>
        <taxon>Actinomycetota</taxon>
        <taxon>Actinomycetes</taxon>
        <taxon>Streptosporangiales</taxon>
        <taxon>Streptosporangiaceae</taxon>
        <taxon>Streptosporangium</taxon>
    </lineage>
</organism>
<dbReference type="AlphaFoldDB" id="A0A7W7QI37"/>
<dbReference type="NCBIfam" id="TIGR03984">
    <property type="entry name" value="CRISPR-associated protein Csx19"/>
    <property type="match status" value="1"/>
</dbReference>
<dbReference type="RefSeq" id="WP_184712690.1">
    <property type="nucleotide sequence ID" value="NZ_JACHJP010000001.1"/>
</dbReference>
<protein>
    <submittedName>
        <fullName evidence="1">CRISPR-associated protein (TIGR03984 family)</fullName>
    </submittedName>
</protein>
<comment type="caution">
    <text evidence="1">The sequence shown here is derived from an EMBL/GenBank/DDBJ whole genome shotgun (WGS) entry which is preliminary data.</text>
</comment>
<name>A0A7W7QI37_9ACTN</name>
<reference evidence="1 2" key="1">
    <citation type="submission" date="2020-08" db="EMBL/GenBank/DDBJ databases">
        <title>Genomic Encyclopedia of Type Strains, Phase III (KMG-III): the genomes of soil and plant-associated and newly described type strains.</title>
        <authorList>
            <person name="Whitman W."/>
        </authorList>
    </citation>
    <scope>NUCLEOTIDE SEQUENCE [LARGE SCALE GENOMIC DNA]</scope>
    <source>
        <strain evidence="1 2">CECT 8840</strain>
    </source>
</reference>
<sequence>MTVLRAAAVTGLTLPRALEASGLDGGCALLTTPSAYRIASVAGGTCRTPEGLVGLSAVYEARVFTGEAELRWTQDRAVLLTEDRAPFPATFDEPVEDLEALTTLDNHYLLWGAVDDSATPGPGWVALSSSRVGHLTVPLPTAVPLAEGHHRRVRLLTREYVVVGDDHGNIHVAEERLIGFEPYLVKGTV</sequence>
<accession>A0A7W7QI37</accession>
<evidence type="ECO:0000313" key="2">
    <source>
        <dbReference type="Proteomes" id="UP000552644"/>
    </source>
</evidence>
<proteinExistence type="predicted"/>
<evidence type="ECO:0000313" key="1">
    <source>
        <dbReference type="EMBL" id="MBB4913985.1"/>
    </source>
</evidence>
<keyword evidence="2" id="KW-1185">Reference proteome</keyword>
<dbReference type="EMBL" id="JACHJP010000001">
    <property type="protein sequence ID" value="MBB4913985.1"/>
    <property type="molecule type" value="Genomic_DNA"/>
</dbReference>